<dbReference type="InterPro" id="IPR011147">
    <property type="entry name" value="Bifunc_Aspkin/hSer_DH"/>
</dbReference>
<keyword evidence="8" id="KW-0791">Threonine biosynthesis</keyword>
<evidence type="ECO:0000256" key="7">
    <source>
        <dbReference type="ARBA" id="ARBA00022679"/>
    </source>
</evidence>
<reference evidence="26" key="1">
    <citation type="journal article" date="2021" name="Sci. Rep.">
        <title>Diploid genomic architecture of Nitzschia inconspicua, an elite biomass production diatom.</title>
        <authorList>
            <person name="Oliver A."/>
            <person name="Podell S."/>
            <person name="Pinowska A."/>
            <person name="Traller J.C."/>
            <person name="Smith S.R."/>
            <person name="McClure R."/>
            <person name="Beliaev A."/>
            <person name="Bohutskyi P."/>
            <person name="Hill E.A."/>
            <person name="Rabines A."/>
            <person name="Zheng H."/>
            <person name="Allen L.Z."/>
            <person name="Kuo A."/>
            <person name="Grigoriev I.V."/>
            <person name="Allen A.E."/>
            <person name="Hazlebeck D."/>
            <person name="Allen E.E."/>
        </authorList>
    </citation>
    <scope>NUCLEOTIDE SEQUENCE</scope>
    <source>
        <strain evidence="26">Hildebrandi</strain>
    </source>
</reference>
<keyword evidence="15" id="KW-0520">NAD</keyword>
<dbReference type="FunFam" id="3.30.360.10:FF:000006">
    <property type="entry name" value="Bifunctional aspartokinase/homoserine dehydrogenase"/>
    <property type="match status" value="1"/>
</dbReference>
<feature type="domain" description="Homoserine dehydrogenase catalytic" evidence="23">
    <location>
        <begin position="739"/>
        <end position="944"/>
    </location>
</feature>
<dbReference type="CDD" id="cd04921">
    <property type="entry name" value="ACT_AKi-HSDH-ThrA-like_1"/>
    <property type="match status" value="1"/>
</dbReference>
<comment type="similarity">
    <text evidence="5">In the N-terminal section; belongs to the aspartokinase family.</text>
</comment>
<sequence>MRSKQHSLRGIGALGLTVLLSHSSLVLSFSLRQLSGTATRIPGVHLKASVVASPPSSPILQDEFDDVANPRGAKNDWEVHKFGGASLATAELYRTVGDLLIRESEGREHGTIPTMAIVSARGGMTDLLVKVVDSALLNFEQANVALQEAVESQVFLLKELAPPEITDPIEARFRSDGQDILSVVQSLRMLHTVPAVTMEVVTGFGEIWSAQTLHAYLQTQNVPCEWIDARDILVVKSDSSGLGEKGAASTGGVTPLYEITTERLSHWWNNEGRNAGFLDLSYEKGQVPIVIVTGFVAQTIEGVPTTLKRSGSDYSATIFAKLVSAGRVTMWKNTDGVYTADPRRVPEAFPIASLKYDEAMELAYFGAQVLHPSAMEPCIDKKIPVYVRNIFNPDFEGTLIQGRCATLKDSFDSKIMNWRSKSGFVPIKGITSVDKIALVSLEGASIGGANVAERFMGAMADNDIKVLIITQASSESSITVAVPENEGQRALQVLENVFELELSRSKINSLSVATGMSIVAIVGEGMAMTSGVSATFMTSLSSANVNIRLIAQGSSERQIAVVVAAEDTTSALRAAHMAFTLSETTATITLLGCTGNIGSALVRQLQEQKTRLAQEFGVSMCINIAANSKKMVVGENSQCLDVDNLSSLIKSDDALAFDLDKITNLMMADVHPLRIVIDCTNSEAVSEYYERWLSSGINIISPSRKVAAGNLERYKCVRAAEKANSVSWLYESSVGSALPICTTLQDLYETGDKVKSITGCVSGTMAYVLSSFSEDVPFSEALRAAVEKRITENDVWEDLSGMDMAQKVVILARSLGMNVNLEDVEVESLIPEEFLKKEYPDDWNEMTAAQLEDIKCMDAVMLGRLKAATAEGQRLRYKFLIDKETGKCKCSLVNTEATDPLYRLKLYENLVAFETSRYETSPLIVKGAAAGPDLASAGIFADLLRLTRSFSSNQG</sequence>
<keyword evidence="14" id="KW-0560">Oxidoreductase</keyword>
<dbReference type="NCBIfam" id="TIGR00657">
    <property type="entry name" value="asp_kinases"/>
    <property type="match status" value="1"/>
</dbReference>
<evidence type="ECO:0000256" key="14">
    <source>
        <dbReference type="ARBA" id="ARBA00023002"/>
    </source>
</evidence>
<dbReference type="OrthoDB" id="67851at2759"/>
<keyword evidence="13" id="KW-0521">NADP</keyword>
<keyword evidence="27" id="KW-1185">Reference proteome</keyword>
<dbReference type="GO" id="GO:0009090">
    <property type="term" value="P:homoserine biosynthetic process"/>
    <property type="evidence" value="ECO:0007669"/>
    <property type="project" value="TreeGrafter"/>
</dbReference>
<dbReference type="InterPro" id="IPR054352">
    <property type="entry name" value="ACT_Aspartokinase"/>
</dbReference>
<dbReference type="Proteomes" id="UP000693970">
    <property type="component" value="Unassembled WGS sequence"/>
</dbReference>
<reference evidence="26" key="2">
    <citation type="submission" date="2021-04" db="EMBL/GenBank/DDBJ databases">
        <authorList>
            <person name="Podell S."/>
        </authorList>
    </citation>
    <scope>NUCLEOTIDE SEQUENCE</scope>
    <source>
        <strain evidence="26">Hildebrandi</strain>
    </source>
</reference>
<dbReference type="EMBL" id="JAGRRH010000019">
    <property type="protein sequence ID" value="KAG7349267.1"/>
    <property type="molecule type" value="Genomic_DNA"/>
</dbReference>
<dbReference type="GO" id="GO:0004412">
    <property type="term" value="F:homoserine dehydrogenase activity"/>
    <property type="evidence" value="ECO:0007669"/>
    <property type="project" value="UniProtKB-EC"/>
</dbReference>
<feature type="domain" description="Aspartokinase ACT" evidence="25">
    <location>
        <begin position="519"/>
        <end position="579"/>
    </location>
</feature>
<evidence type="ECO:0000256" key="16">
    <source>
        <dbReference type="ARBA" id="ARBA00023053"/>
    </source>
</evidence>
<comment type="cofactor">
    <cofactor evidence="1">
        <name>a metal cation</name>
        <dbReference type="ChEBI" id="CHEBI:25213"/>
    </cofactor>
</comment>
<evidence type="ECO:0000256" key="17">
    <source>
        <dbReference type="ARBA" id="ARBA00023167"/>
    </source>
</evidence>
<proteinExistence type="inferred from homology"/>
<organism evidence="26 27">
    <name type="scientific">Nitzschia inconspicua</name>
    <dbReference type="NCBI Taxonomy" id="303405"/>
    <lineage>
        <taxon>Eukaryota</taxon>
        <taxon>Sar</taxon>
        <taxon>Stramenopiles</taxon>
        <taxon>Ochrophyta</taxon>
        <taxon>Bacillariophyta</taxon>
        <taxon>Bacillariophyceae</taxon>
        <taxon>Bacillariophycidae</taxon>
        <taxon>Bacillariales</taxon>
        <taxon>Bacillariaceae</taxon>
        <taxon>Nitzschia</taxon>
    </lineage>
</organism>
<evidence type="ECO:0000256" key="8">
    <source>
        <dbReference type="ARBA" id="ARBA00022697"/>
    </source>
</evidence>
<comment type="similarity">
    <text evidence="4">In the C-terminal section; belongs to the homoserine dehydrogenase family.</text>
</comment>
<keyword evidence="9" id="KW-0479">Metal-binding</keyword>
<dbReference type="GO" id="GO:0050661">
    <property type="term" value="F:NADP binding"/>
    <property type="evidence" value="ECO:0007669"/>
    <property type="project" value="InterPro"/>
</dbReference>
<dbReference type="Pfam" id="PF00696">
    <property type="entry name" value="AA_kinase"/>
    <property type="match status" value="1"/>
</dbReference>
<evidence type="ECO:0000259" key="24">
    <source>
        <dbReference type="Pfam" id="PF03447"/>
    </source>
</evidence>
<keyword evidence="10" id="KW-0547">Nucleotide-binding</keyword>
<evidence type="ECO:0000256" key="2">
    <source>
        <dbReference type="ARBA" id="ARBA00005056"/>
    </source>
</evidence>
<keyword evidence="7" id="KW-0808">Transferase</keyword>
<dbReference type="GO" id="GO:0009088">
    <property type="term" value="P:threonine biosynthetic process"/>
    <property type="evidence" value="ECO:0007669"/>
    <property type="project" value="UniProtKB-KW"/>
</dbReference>
<evidence type="ECO:0000313" key="27">
    <source>
        <dbReference type="Proteomes" id="UP000693970"/>
    </source>
</evidence>
<evidence type="ECO:0000256" key="10">
    <source>
        <dbReference type="ARBA" id="ARBA00022741"/>
    </source>
</evidence>
<evidence type="ECO:0000256" key="11">
    <source>
        <dbReference type="ARBA" id="ARBA00022777"/>
    </source>
</evidence>
<evidence type="ECO:0000256" key="13">
    <source>
        <dbReference type="ARBA" id="ARBA00022857"/>
    </source>
</evidence>
<evidence type="ECO:0000256" key="5">
    <source>
        <dbReference type="ARBA" id="ARBA00010046"/>
    </source>
</evidence>
<evidence type="ECO:0000256" key="18">
    <source>
        <dbReference type="ARBA" id="ARBA00023268"/>
    </source>
</evidence>
<evidence type="ECO:0000256" key="4">
    <source>
        <dbReference type="ARBA" id="ARBA00007952"/>
    </source>
</evidence>
<dbReference type="FunFam" id="3.30.2130.10:FF:000001">
    <property type="entry name" value="Bifunctional aspartokinase/homoserine dehydrogenase"/>
    <property type="match status" value="1"/>
</dbReference>
<evidence type="ECO:0000256" key="15">
    <source>
        <dbReference type="ARBA" id="ARBA00023027"/>
    </source>
</evidence>
<evidence type="ECO:0000256" key="9">
    <source>
        <dbReference type="ARBA" id="ARBA00022723"/>
    </source>
</evidence>
<keyword evidence="11" id="KW-0418">Kinase</keyword>
<dbReference type="Pfam" id="PF03447">
    <property type="entry name" value="NAD_binding_3"/>
    <property type="match status" value="1"/>
</dbReference>
<keyword evidence="18" id="KW-0511">Multifunctional enzyme</keyword>
<keyword evidence="17" id="KW-0486">Methionine biosynthesis</keyword>
<evidence type="ECO:0000259" key="22">
    <source>
        <dbReference type="Pfam" id="PF00696"/>
    </source>
</evidence>
<dbReference type="GO" id="GO:0009086">
    <property type="term" value="P:methionine biosynthetic process"/>
    <property type="evidence" value="ECO:0007669"/>
    <property type="project" value="UniProtKB-KW"/>
</dbReference>
<gene>
    <name evidence="26" type="ORF">IV203_011864</name>
</gene>
<keyword evidence="12" id="KW-0067">ATP-binding</keyword>
<keyword evidence="16" id="KW-0915">Sodium</keyword>
<evidence type="ECO:0000256" key="1">
    <source>
        <dbReference type="ARBA" id="ARBA00001920"/>
    </source>
</evidence>
<evidence type="ECO:0000256" key="12">
    <source>
        <dbReference type="ARBA" id="ARBA00022840"/>
    </source>
</evidence>
<comment type="catalytic activity">
    <reaction evidence="21">
        <text>L-homoserine + NADP(+) = L-aspartate 4-semialdehyde + NADPH + H(+)</text>
        <dbReference type="Rhea" id="RHEA:15761"/>
        <dbReference type="ChEBI" id="CHEBI:15378"/>
        <dbReference type="ChEBI" id="CHEBI:57476"/>
        <dbReference type="ChEBI" id="CHEBI:57783"/>
        <dbReference type="ChEBI" id="CHEBI:58349"/>
        <dbReference type="ChEBI" id="CHEBI:537519"/>
        <dbReference type="EC" id="1.1.1.3"/>
    </reaction>
    <physiologicalReaction direction="right-to-left" evidence="21">
        <dbReference type="Rhea" id="RHEA:15763"/>
    </physiologicalReaction>
</comment>
<feature type="domain" description="Aspartokinase ACT" evidence="25">
    <location>
        <begin position="439"/>
        <end position="498"/>
    </location>
</feature>
<dbReference type="InterPro" id="IPR001342">
    <property type="entry name" value="HDH_cat"/>
</dbReference>
<dbReference type="InterPro" id="IPR001341">
    <property type="entry name" value="Asp_kinase"/>
</dbReference>
<evidence type="ECO:0000256" key="20">
    <source>
        <dbReference type="ARBA" id="ARBA00048561"/>
    </source>
</evidence>
<dbReference type="AlphaFoldDB" id="A0A9K3KTH4"/>
<evidence type="ECO:0000256" key="19">
    <source>
        <dbReference type="ARBA" id="ARBA00044938"/>
    </source>
</evidence>
<dbReference type="GO" id="GO:0046872">
    <property type="term" value="F:metal ion binding"/>
    <property type="evidence" value="ECO:0007669"/>
    <property type="project" value="UniProtKB-KW"/>
</dbReference>
<comment type="function">
    <text evidence="19">Bifunctional aspartate kinase and homoserine dehydrogenase that catalyzes the first and the third steps toward the synthesis of lysine, methionine and threonine from aspartate.</text>
</comment>
<keyword evidence="6" id="KW-0028">Amino-acid biosynthesis</keyword>
<feature type="domain" description="Aspartate/glutamate/uridylate kinase" evidence="22">
    <location>
        <begin position="79"/>
        <end position="389"/>
    </location>
</feature>
<comment type="caution">
    <text evidence="26">The sequence shown here is derived from an EMBL/GenBank/DDBJ whole genome shotgun (WGS) entry which is preliminary data.</text>
</comment>
<comment type="pathway">
    <text evidence="2">Amino-acid biosynthesis; L-threonine biosynthesis; L-threonine from L-aspartate: step 3/5.</text>
</comment>
<evidence type="ECO:0000256" key="21">
    <source>
        <dbReference type="ARBA" id="ARBA00048841"/>
    </source>
</evidence>
<dbReference type="GO" id="GO:0004072">
    <property type="term" value="F:aspartate kinase activity"/>
    <property type="evidence" value="ECO:0007669"/>
    <property type="project" value="UniProtKB-EC"/>
</dbReference>
<name>A0A9K3KTH4_9STRA</name>
<evidence type="ECO:0000259" key="23">
    <source>
        <dbReference type="Pfam" id="PF00742"/>
    </source>
</evidence>
<evidence type="ECO:0000259" key="25">
    <source>
        <dbReference type="Pfam" id="PF22468"/>
    </source>
</evidence>
<dbReference type="PANTHER" id="PTHR43070:SF5">
    <property type="entry name" value="HOMOSERINE DEHYDROGENASE"/>
    <property type="match status" value="1"/>
</dbReference>
<dbReference type="Pfam" id="PF22468">
    <property type="entry name" value="ACT_9"/>
    <property type="match status" value="2"/>
</dbReference>
<evidence type="ECO:0000256" key="6">
    <source>
        <dbReference type="ARBA" id="ARBA00022605"/>
    </source>
</evidence>
<feature type="domain" description="Aspartate/homoserine dehydrogenase NAD-binding" evidence="24">
    <location>
        <begin position="595"/>
        <end position="731"/>
    </location>
</feature>
<protein>
    <submittedName>
        <fullName evidence="26">Bifunctional aspartokinase/homoserine dehydrogenase II</fullName>
    </submittedName>
</protein>
<comment type="catalytic activity">
    <reaction evidence="20">
        <text>L-aspartate + ATP = 4-phospho-L-aspartate + ADP</text>
        <dbReference type="Rhea" id="RHEA:23776"/>
        <dbReference type="ChEBI" id="CHEBI:29991"/>
        <dbReference type="ChEBI" id="CHEBI:30616"/>
        <dbReference type="ChEBI" id="CHEBI:57535"/>
        <dbReference type="ChEBI" id="CHEBI:456216"/>
        <dbReference type="EC" id="2.7.2.4"/>
    </reaction>
    <physiologicalReaction direction="left-to-right" evidence="20">
        <dbReference type="Rhea" id="RHEA:23777"/>
    </physiologicalReaction>
</comment>
<evidence type="ECO:0000256" key="3">
    <source>
        <dbReference type="ARBA" id="ARBA00005062"/>
    </source>
</evidence>
<comment type="pathway">
    <text evidence="3">Amino-acid biosynthesis; L-methionine biosynthesis via de novo pathway; L-homoserine from L-aspartate: step 3/3.</text>
</comment>
<dbReference type="InterPro" id="IPR001048">
    <property type="entry name" value="Asp/Glu/Uridylate_kinase"/>
</dbReference>
<dbReference type="GO" id="GO:0005524">
    <property type="term" value="F:ATP binding"/>
    <property type="evidence" value="ECO:0007669"/>
    <property type="project" value="UniProtKB-KW"/>
</dbReference>
<evidence type="ECO:0000313" key="26">
    <source>
        <dbReference type="EMBL" id="KAG7349267.1"/>
    </source>
</evidence>
<dbReference type="Pfam" id="PF00742">
    <property type="entry name" value="Homoserine_dh"/>
    <property type="match status" value="1"/>
</dbReference>
<dbReference type="InterPro" id="IPR005106">
    <property type="entry name" value="Asp/hSer_DH_NAD-bd"/>
</dbReference>
<accession>A0A9K3KTH4</accession>
<dbReference type="PANTHER" id="PTHR43070">
    <property type="match status" value="1"/>
</dbReference>